<reference evidence="2 3" key="1">
    <citation type="journal article" date="2011" name="Biochem. Biophys. Res. Commun.">
        <title>Increased number of Arginine-based salt bridges contributes to the thermotolerance of thermotolerant acetic acid bacteria, Acetobacter tropicalis SKU1100.</title>
        <authorList>
            <person name="Matsutani M."/>
            <person name="Hirakawa H."/>
            <person name="Nishikura M."/>
            <person name="Soemphol W."/>
            <person name="Ali I.A.I."/>
            <person name="Yakushi T."/>
            <person name="Matsushita K."/>
        </authorList>
    </citation>
    <scope>NUCLEOTIDE SEQUENCE [LARGE SCALE GENOMIC DNA]</scope>
    <source>
        <strain evidence="2 3">NBRC 101654</strain>
    </source>
</reference>
<organism evidence="2 3">
    <name type="scientific">Acetobacter tropicalis NBRC 101654</name>
    <dbReference type="NCBI Taxonomy" id="749388"/>
    <lineage>
        <taxon>Bacteria</taxon>
        <taxon>Pseudomonadati</taxon>
        <taxon>Pseudomonadota</taxon>
        <taxon>Alphaproteobacteria</taxon>
        <taxon>Acetobacterales</taxon>
        <taxon>Acetobacteraceae</taxon>
        <taxon>Acetobacter</taxon>
    </lineage>
</organism>
<evidence type="ECO:0000313" key="2">
    <source>
        <dbReference type="EMBL" id="GAA08324.1"/>
    </source>
</evidence>
<feature type="transmembrane region" description="Helical" evidence="1">
    <location>
        <begin position="83"/>
        <end position="105"/>
    </location>
</feature>
<evidence type="ECO:0000256" key="1">
    <source>
        <dbReference type="SAM" id="Phobius"/>
    </source>
</evidence>
<comment type="caution">
    <text evidence="2">The sequence shown here is derived from an EMBL/GenBank/DDBJ whole genome shotgun (WGS) entry which is preliminary data.</text>
</comment>
<protein>
    <submittedName>
        <fullName evidence="2">Uncharacterized protein</fullName>
    </submittedName>
</protein>
<keyword evidence="1" id="KW-1133">Transmembrane helix</keyword>
<dbReference type="EMBL" id="BABS01000030">
    <property type="protein sequence ID" value="GAA08324.1"/>
    <property type="molecule type" value="Genomic_DNA"/>
</dbReference>
<evidence type="ECO:0000313" key="3">
    <source>
        <dbReference type="Proteomes" id="UP000004319"/>
    </source>
</evidence>
<name>F7VD79_9PROT</name>
<sequence>MFREWKTAGPHPEYTAPMDHWQARVGGTLEKMGAPQSLLKPTLEKLTDTNCKTPHIPAQAPWSHRPEGPTHLLSAFLSARLQFLFSLSACALSYTIFYVCLMQAVSVGLSFRQIFGSQHAIASY</sequence>
<accession>F7VD79</accession>
<proteinExistence type="predicted"/>
<keyword evidence="1" id="KW-0812">Transmembrane</keyword>
<dbReference type="AlphaFoldDB" id="F7VD79"/>
<keyword evidence="1" id="KW-0472">Membrane</keyword>
<dbReference type="Proteomes" id="UP000004319">
    <property type="component" value="Unassembled WGS sequence"/>
</dbReference>
<gene>
    <name evidence="2" type="ORF">ATPR_1328</name>
</gene>